<sequence>MCNLANLHLSSLFDNIQQADQFSSHLPVDAITGRQSRLGVGGHSTCPRVISDHNLNYPSLSAPKSMPFTSTPLHKRCFPHIPNTSPAHSAASIRPSAPCIPVPLMTPRTGLSRRTRRTPQPLAVAKSADEHIGSPTAPRLRSFSHLPSYNSVRQPLICQLDLHSSLSSTPSANYRKRPRPDDCLQGVTSHDFDSSETSNLTLNKAKTRHACDTVLSIPDAQLETGETVGDQVSGWETSYENDNEYSLLGSPLESSIADVVKTRSRYSSRNSSDSTTPLNSPTGMLHRRSTRGQSRPNL</sequence>
<proteinExistence type="predicted"/>
<keyword evidence="3" id="KW-1185">Reference proteome</keyword>
<dbReference type="Proteomes" id="UP000784294">
    <property type="component" value="Unassembled WGS sequence"/>
</dbReference>
<feature type="region of interest" description="Disordered" evidence="1">
    <location>
        <begin position="167"/>
        <end position="197"/>
    </location>
</feature>
<comment type="caution">
    <text evidence="2">The sequence shown here is derived from an EMBL/GenBank/DDBJ whole genome shotgun (WGS) entry which is preliminary data.</text>
</comment>
<feature type="region of interest" description="Disordered" evidence="1">
    <location>
        <begin position="104"/>
        <end position="140"/>
    </location>
</feature>
<reference evidence="2" key="1">
    <citation type="submission" date="2018-11" db="EMBL/GenBank/DDBJ databases">
        <authorList>
            <consortium name="Pathogen Informatics"/>
        </authorList>
    </citation>
    <scope>NUCLEOTIDE SEQUENCE</scope>
</reference>
<evidence type="ECO:0000313" key="3">
    <source>
        <dbReference type="Proteomes" id="UP000784294"/>
    </source>
</evidence>
<organism evidence="2 3">
    <name type="scientific">Protopolystoma xenopodis</name>
    <dbReference type="NCBI Taxonomy" id="117903"/>
    <lineage>
        <taxon>Eukaryota</taxon>
        <taxon>Metazoa</taxon>
        <taxon>Spiralia</taxon>
        <taxon>Lophotrochozoa</taxon>
        <taxon>Platyhelminthes</taxon>
        <taxon>Monogenea</taxon>
        <taxon>Polyopisthocotylea</taxon>
        <taxon>Polystomatidea</taxon>
        <taxon>Polystomatidae</taxon>
        <taxon>Protopolystoma</taxon>
    </lineage>
</organism>
<name>A0A448X3S3_9PLAT</name>
<dbReference type="AlphaFoldDB" id="A0A448X3S3"/>
<evidence type="ECO:0000256" key="1">
    <source>
        <dbReference type="SAM" id="MobiDB-lite"/>
    </source>
</evidence>
<dbReference type="EMBL" id="CAAALY010088077">
    <property type="protein sequence ID" value="VEL27562.1"/>
    <property type="molecule type" value="Genomic_DNA"/>
</dbReference>
<feature type="compositionally biased region" description="Low complexity" evidence="1">
    <location>
        <begin position="265"/>
        <end position="276"/>
    </location>
</feature>
<feature type="region of interest" description="Disordered" evidence="1">
    <location>
        <begin position="263"/>
        <end position="298"/>
    </location>
</feature>
<accession>A0A448X3S3</accession>
<gene>
    <name evidence="2" type="ORF">PXEA_LOCUS21002</name>
</gene>
<protein>
    <submittedName>
        <fullName evidence="2">Uncharacterized protein</fullName>
    </submittedName>
</protein>
<evidence type="ECO:0000313" key="2">
    <source>
        <dbReference type="EMBL" id="VEL27562.1"/>
    </source>
</evidence>